<evidence type="ECO:0008006" key="11">
    <source>
        <dbReference type="Google" id="ProtNLM"/>
    </source>
</evidence>
<dbReference type="InterPro" id="IPR050297">
    <property type="entry name" value="LipidA_mod_glycosyltrf_83"/>
</dbReference>
<evidence type="ECO:0000256" key="4">
    <source>
        <dbReference type="ARBA" id="ARBA00022679"/>
    </source>
</evidence>
<evidence type="ECO:0000313" key="9">
    <source>
        <dbReference type="EMBL" id="PJF46847.1"/>
    </source>
</evidence>
<reference evidence="9 10" key="1">
    <citation type="submission" date="2017-11" db="EMBL/GenBank/DDBJ databases">
        <title>Evolution of Phototrophy in the Chloroflexi Phylum Driven by Horizontal Gene Transfer.</title>
        <authorList>
            <person name="Ward L.M."/>
            <person name="Hemp J."/>
            <person name="Shih P.M."/>
            <person name="Mcglynn S.E."/>
            <person name="Fischer W."/>
        </authorList>
    </citation>
    <scope>NUCLEOTIDE SEQUENCE [LARGE SCALE GENOMIC DNA]</scope>
    <source>
        <strain evidence="9">JP3_7</strain>
    </source>
</reference>
<organism evidence="9 10">
    <name type="scientific">Candidatus Thermofonsia Clade 3 bacterium</name>
    <dbReference type="NCBI Taxonomy" id="2364212"/>
    <lineage>
        <taxon>Bacteria</taxon>
        <taxon>Bacillati</taxon>
        <taxon>Chloroflexota</taxon>
        <taxon>Candidatus Thermofontia</taxon>
        <taxon>Candidatus Thermofonsia Clade 3</taxon>
    </lineage>
</organism>
<accession>A0A2M8QAL2</accession>
<feature type="transmembrane region" description="Helical" evidence="8">
    <location>
        <begin position="120"/>
        <end position="139"/>
    </location>
</feature>
<feature type="transmembrane region" description="Helical" evidence="8">
    <location>
        <begin position="445"/>
        <end position="466"/>
    </location>
</feature>
<feature type="transmembrane region" description="Helical" evidence="8">
    <location>
        <begin position="388"/>
        <end position="407"/>
    </location>
</feature>
<dbReference type="GO" id="GO:0016763">
    <property type="term" value="F:pentosyltransferase activity"/>
    <property type="evidence" value="ECO:0007669"/>
    <property type="project" value="TreeGrafter"/>
</dbReference>
<keyword evidence="4" id="KW-0808">Transferase</keyword>
<feature type="transmembrane region" description="Helical" evidence="8">
    <location>
        <begin position="21"/>
        <end position="41"/>
    </location>
</feature>
<evidence type="ECO:0000256" key="3">
    <source>
        <dbReference type="ARBA" id="ARBA00022676"/>
    </source>
</evidence>
<evidence type="ECO:0000256" key="1">
    <source>
        <dbReference type="ARBA" id="ARBA00004651"/>
    </source>
</evidence>
<feature type="transmembrane region" description="Helical" evidence="8">
    <location>
        <begin position="206"/>
        <end position="236"/>
    </location>
</feature>
<dbReference type="PANTHER" id="PTHR33908:SF11">
    <property type="entry name" value="MEMBRANE PROTEIN"/>
    <property type="match status" value="1"/>
</dbReference>
<evidence type="ECO:0000256" key="6">
    <source>
        <dbReference type="ARBA" id="ARBA00022989"/>
    </source>
</evidence>
<evidence type="ECO:0000256" key="7">
    <source>
        <dbReference type="ARBA" id="ARBA00023136"/>
    </source>
</evidence>
<dbReference type="PANTHER" id="PTHR33908">
    <property type="entry name" value="MANNOSYLTRANSFERASE YKCB-RELATED"/>
    <property type="match status" value="1"/>
</dbReference>
<dbReference type="Proteomes" id="UP000230790">
    <property type="component" value="Unassembled WGS sequence"/>
</dbReference>
<dbReference type="AlphaFoldDB" id="A0A2M8QAL2"/>
<dbReference type="InterPro" id="IPR018674">
    <property type="entry name" value="DUF2142_membrane"/>
</dbReference>
<evidence type="ECO:0000313" key="10">
    <source>
        <dbReference type="Proteomes" id="UP000230790"/>
    </source>
</evidence>
<evidence type="ECO:0000256" key="2">
    <source>
        <dbReference type="ARBA" id="ARBA00022475"/>
    </source>
</evidence>
<feature type="transmembrane region" description="Helical" evidence="8">
    <location>
        <begin position="151"/>
        <end position="170"/>
    </location>
</feature>
<dbReference type="EMBL" id="PGTN01000088">
    <property type="protein sequence ID" value="PJF46847.1"/>
    <property type="molecule type" value="Genomic_DNA"/>
</dbReference>
<feature type="transmembrane region" description="Helical" evidence="8">
    <location>
        <begin position="419"/>
        <end position="439"/>
    </location>
</feature>
<keyword evidence="2" id="KW-1003">Cell membrane</keyword>
<feature type="transmembrane region" description="Helical" evidence="8">
    <location>
        <begin position="335"/>
        <end position="355"/>
    </location>
</feature>
<comment type="subcellular location">
    <subcellularLocation>
        <location evidence="1">Cell membrane</location>
        <topology evidence="1">Multi-pass membrane protein</topology>
    </subcellularLocation>
</comment>
<evidence type="ECO:0000256" key="5">
    <source>
        <dbReference type="ARBA" id="ARBA00022692"/>
    </source>
</evidence>
<feature type="transmembrane region" description="Helical" evidence="8">
    <location>
        <begin position="176"/>
        <end position="194"/>
    </location>
</feature>
<dbReference type="GO" id="GO:0005886">
    <property type="term" value="C:plasma membrane"/>
    <property type="evidence" value="ECO:0007669"/>
    <property type="project" value="UniProtKB-SubCell"/>
</dbReference>
<keyword evidence="6 8" id="KW-1133">Transmembrane helix</keyword>
<protein>
    <recommendedName>
        <fullName evidence="11">Glycosyltransferase RgtA/B/C/D-like domain-containing protein</fullName>
    </recommendedName>
</protein>
<feature type="transmembrane region" description="Helical" evidence="8">
    <location>
        <begin position="248"/>
        <end position="269"/>
    </location>
</feature>
<evidence type="ECO:0000256" key="8">
    <source>
        <dbReference type="SAM" id="Phobius"/>
    </source>
</evidence>
<comment type="caution">
    <text evidence="9">The sequence shown here is derived from an EMBL/GenBank/DDBJ whole genome shotgun (WGS) entry which is preliminary data.</text>
</comment>
<keyword evidence="7 8" id="KW-0472">Membrane</keyword>
<dbReference type="GO" id="GO:0009103">
    <property type="term" value="P:lipopolysaccharide biosynthetic process"/>
    <property type="evidence" value="ECO:0007669"/>
    <property type="project" value="UniProtKB-ARBA"/>
</dbReference>
<keyword evidence="5 8" id="KW-0812">Transmembrane</keyword>
<dbReference type="Pfam" id="PF09913">
    <property type="entry name" value="DUF2142"/>
    <property type="match status" value="1"/>
</dbReference>
<proteinExistence type="predicted"/>
<name>A0A2M8QAL2_9CHLR</name>
<keyword evidence="3" id="KW-0328">Glycosyltransferase</keyword>
<sequence length="475" mass="52642">MGNSASMMLSLEYRAMNACRCHWPLIVIVAAYLVLGSLFALRTPVWQNPDEPAHYNYTRQIVRSGTLPIIEPEDWVAGLVPIGPDVRDVPVERMTYEDHQPPLFYCLSVPVFAITDGSLVALRLFALLIGAFVVAFAYFTVATIFPAHRYLAAFAATFIALLPQHLAIMSSYNNDALSEALLALAVLLSVRMIMKRDAFAAGRLAILAVVVGLCFITKAQAYLALPVALLGGFLAARRADAPDNAFPSLLRVVLVVLGLSALIGLPWWVRSVRLYGGADFLGLQRHNAVVVGQPTTAEWLAAYGLGGVLWRLWQTTFQSFWGQFGWMSIPLDRRIYLALLVFTLISAVLFLTWWAHGRAARRRLSRQMHARADSALYSPYLLLTTQQAHALTLLAGGALFTVLAYAWYNLQFVQHQGRYLYPALIPIATALALGWSFLFSRREAIGRWLWLALLIGLAAFDAYLLFRVILPGMGA</sequence>
<gene>
    <name evidence="9" type="ORF">CUN48_11705</name>
</gene>